<evidence type="ECO:0000256" key="1">
    <source>
        <dbReference type="SAM" id="MobiDB-lite"/>
    </source>
</evidence>
<dbReference type="OrthoDB" id="2964597at2759"/>
<proteinExistence type="predicted"/>
<feature type="region of interest" description="Disordered" evidence="1">
    <location>
        <begin position="173"/>
        <end position="219"/>
    </location>
</feature>
<accession>A0A371DM42</accession>
<evidence type="ECO:0000313" key="3">
    <source>
        <dbReference type="Proteomes" id="UP000256964"/>
    </source>
</evidence>
<organism evidence="2 3">
    <name type="scientific">Lentinus brumalis</name>
    <dbReference type="NCBI Taxonomy" id="2498619"/>
    <lineage>
        <taxon>Eukaryota</taxon>
        <taxon>Fungi</taxon>
        <taxon>Dikarya</taxon>
        <taxon>Basidiomycota</taxon>
        <taxon>Agaricomycotina</taxon>
        <taxon>Agaricomycetes</taxon>
        <taxon>Polyporales</taxon>
        <taxon>Polyporaceae</taxon>
        <taxon>Lentinus</taxon>
    </lineage>
</organism>
<keyword evidence="3" id="KW-1185">Reference proteome</keyword>
<feature type="compositionally biased region" description="Polar residues" evidence="1">
    <location>
        <begin position="199"/>
        <end position="219"/>
    </location>
</feature>
<dbReference type="AlphaFoldDB" id="A0A371DM42"/>
<evidence type="ECO:0000313" key="2">
    <source>
        <dbReference type="EMBL" id="RDX53609.1"/>
    </source>
</evidence>
<gene>
    <name evidence="2" type="ORF">OH76DRAFT_1553107</name>
</gene>
<dbReference type="EMBL" id="KZ857386">
    <property type="protein sequence ID" value="RDX53609.1"/>
    <property type="molecule type" value="Genomic_DNA"/>
</dbReference>
<name>A0A371DM42_9APHY</name>
<reference evidence="2 3" key="1">
    <citation type="journal article" date="2018" name="Biotechnol. Biofuels">
        <title>Integrative visual omics of the white-rot fungus Polyporus brumalis exposes the biotechnological potential of its oxidative enzymes for delignifying raw plant biomass.</title>
        <authorList>
            <person name="Miyauchi S."/>
            <person name="Rancon A."/>
            <person name="Drula E."/>
            <person name="Hage H."/>
            <person name="Chaduli D."/>
            <person name="Favel A."/>
            <person name="Grisel S."/>
            <person name="Henrissat B."/>
            <person name="Herpoel-Gimbert I."/>
            <person name="Ruiz-Duenas F.J."/>
            <person name="Chevret D."/>
            <person name="Hainaut M."/>
            <person name="Lin J."/>
            <person name="Wang M."/>
            <person name="Pangilinan J."/>
            <person name="Lipzen A."/>
            <person name="Lesage-Meessen L."/>
            <person name="Navarro D."/>
            <person name="Riley R."/>
            <person name="Grigoriev I.V."/>
            <person name="Zhou S."/>
            <person name="Raouche S."/>
            <person name="Rosso M.N."/>
        </authorList>
    </citation>
    <scope>NUCLEOTIDE SEQUENCE [LARGE SCALE GENOMIC DNA]</scope>
    <source>
        <strain evidence="2 3">BRFM 1820</strain>
    </source>
</reference>
<protein>
    <submittedName>
        <fullName evidence="2">Uncharacterized protein</fullName>
    </submittedName>
</protein>
<dbReference type="Proteomes" id="UP000256964">
    <property type="component" value="Unassembled WGS sequence"/>
</dbReference>
<sequence length="456" mass="51043">MGMALVSLTRRHAYTPQKSVPCQYLMSTGPPTPLFRLSSELLHPSTTLSTSAYMDPSVYTTLEASDDDAMTEAHAGLLSSLRQSLSKSSVGSLLASYRVSIQKDLQETFGGSVQNAQDRPSPLVQEVHDEPHADNLPMLSRRVRPISMAEVKHTVAKIATRGRARASSLAGSSMSAFSRISADEPATELVKSARRQSDASESGTPPLTPDSTFSSLADSPQTQYPALYGGFEPTPPSSNDEVDQCYKLSRQEIRRGKRPQRILSFTNAHWRSFSQSSVSITPASNVGTPLASDNNSEEWLGLDYALEVSKADFQPQKIEDDCAEGEYSKSRESWAAIHRAYFDSGIEDWAFKQWQRWHSQLELEDVRKRTQRTVDFLTISAHRSWLYVRGRRLRDWVSSQNRVPANHDSDVKLEQADQQLAKIEEYLQGTNDFVLDRYDKMSLLRRSCSLSCIYDA</sequence>
<feature type="region of interest" description="Disordered" evidence="1">
    <location>
        <begin position="224"/>
        <end position="243"/>
    </location>
</feature>